<evidence type="ECO:0000313" key="3">
    <source>
        <dbReference type="EMBL" id="MDI5890013.1"/>
    </source>
</evidence>
<protein>
    <recommendedName>
        <fullName evidence="5">YtxH domain-containing protein</fullName>
    </recommendedName>
</protein>
<comment type="caution">
    <text evidence="3">The sequence shown here is derived from an EMBL/GenBank/DDBJ whole genome shotgun (WGS) entry which is preliminary data.</text>
</comment>
<evidence type="ECO:0008006" key="5">
    <source>
        <dbReference type="Google" id="ProtNLM"/>
    </source>
</evidence>
<evidence type="ECO:0000256" key="1">
    <source>
        <dbReference type="SAM" id="MobiDB-lite"/>
    </source>
</evidence>
<feature type="signal peptide" evidence="2">
    <location>
        <begin position="1"/>
        <end position="23"/>
    </location>
</feature>
<dbReference type="Proteomes" id="UP001225957">
    <property type="component" value="Unassembled WGS sequence"/>
</dbReference>
<keyword evidence="2" id="KW-0732">Signal</keyword>
<accession>A0ABT6UXQ0</accession>
<feature type="chain" id="PRO_5045329157" description="YtxH domain-containing protein" evidence="2">
    <location>
        <begin position="24"/>
        <end position="66"/>
    </location>
</feature>
<organism evidence="3 4">
    <name type="scientific">Halomonas rhizosphaerae</name>
    <dbReference type="NCBI Taxonomy" id="3043296"/>
    <lineage>
        <taxon>Bacteria</taxon>
        <taxon>Pseudomonadati</taxon>
        <taxon>Pseudomonadota</taxon>
        <taxon>Gammaproteobacteria</taxon>
        <taxon>Oceanospirillales</taxon>
        <taxon>Halomonadaceae</taxon>
        <taxon>Halomonas</taxon>
    </lineage>
</organism>
<dbReference type="EMBL" id="JASCQP010000008">
    <property type="protein sequence ID" value="MDI5890013.1"/>
    <property type="molecule type" value="Genomic_DNA"/>
</dbReference>
<name>A0ABT6UXQ0_9GAMM</name>
<feature type="region of interest" description="Disordered" evidence="1">
    <location>
        <begin position="44"/>
        <end position="66"/>
    </location>
</feature>
<evidence type="ECO:0000313" key="4">
    <source>
        <dbReference type="Proteomes" id="UP001225957"/>
    </source>
</evidence>
<proteinExistence type="predicted"/>
<gene>
    <name evidence="3" type="ORF">QLQ83_02755</name>
</gene>
<evidence type="ECO:0000256" key="2">
    <source>
        <dbReference type="SAM" id="SignalP"/>
    </source>
</evidence>
<sequence length="66" mass="7152">MKNTMMRKLGLALLIAMLGVGLAACEEEQGPAEEAGENIDESMDEMGEEMEEAGEEMEETAEDAQN</sequence>
<dbReference type="RefSeq" id="WP_282734039.1">
    <property type="nucleotide sequence ID" value="NZ_JASCQP010000008.1"/>
</dbReference>
<dbReference type="PROSITE" id="PS51257">
    <property type="entry name" value="PROKAR_LIPOPROTEIN"/>
    <property type="match status" value="1"/>
</dbReference>
<keyword evidence="4" id="KW-1185">Reference proteome</keyword>
<reference evidence="3 4" key="1">
    <citation type="submission" date="2023-04" db="EMBL/GenBank/DDBJ databases">
        <title>Halomonas strains isolated from rhizosphere soil.</title>
        <authorList>
            <person name="Xu L."/>
            <person name="Sun J.-Q."/>
        </authorList>
    </citation>
    <scope>NUCLEOTIDE SEQUENCE [LARGE SCALE GENOMIC DNA]</scope>
    <source>
        <strain evidence="3 4">LR5S20</strain>
    </source>
</reference>